<proteinExistence type="predicted"/>
<feature type="compositionally biased region" description="Low complexity" evidence="1">
    <location>
        <begin position="13"/>
        <end position="28"/>
    </location>
</feature>
<feature type="transmembrane region" description="Helical" evidence="2">
    <location>
        <begin position="42"/>
        <end position="64"/>
    </location>
</feature>
<dbReference type="Pfam" id="PF10745">
    <property type="entry name" value="DUF2530"/>
    <property type="match status" value="1"/>
</dbReference>
<feature type="transmembrane region" description="Helical" evidence="2">
    <location>
        <begin position="70"/>
        <end position="89"/>
    </location>
</feature>
<feature type="region of interest" description="Disordered" evidence="1">
    <location>
        <begin position="1"/>
        <end position="30"/>
    </location>
</feature>
<name>A0A0A0JKR7_9MICO</name>
<gene>
    <name evidence="3" type="ORF">N803_04130</name>
</gene>
<organism evidence="3 4">
    <name type="scientific">Knoellia subterranea KCTC 19937</name>
    <dbReference type="NCBI Taxonomy" id="1385521"/>
    <lineage>
        <taxon>Bacteria</taxon>
        <taxon>Bacillati</taxon>
        <taxon>Actinomycetota</taxon>
        <taxon>Actinomycetes</taxon>
        <taxon>Micrococcales</taxon>
        <taxon>Intrasporangiaceae</taxon>
        <taxon>Knoellia</taxon>
    </lineage>
</organism>
<comment type="caution">
    <text evidence="3">The sequence shown here is derived from an EMBL/GenBank/DDBJ whole genome shotgun (WGS) entry which is preliminary data.</text>
</comment>
<dbReference type="STRING" id="1385521.N803_04130"/>
<dbReference type="eggNOG" id="ENOG5033FKC">
    <property type="taxonomic scope" value="Bacteria"/>
</dbReference>
<dbReference type="Proteomes" id="UP000030011">
    <property type="component" value="Unassembled WGS sequence"/>
</dbReference>
<keyword evidence="2" id="KW-0472">Membrane</keyword>
<dbReference type="EMBL" id="AVPK01000009">
    <property type="protein sequence ID" value="KGN36647.1"/>
    <property type="molecule type" value="Genomic_DNA"/>
</dbReference>
<dbReference type="AlphaFoldDB" id="A0A0A0JKR7"/>
<evidence type="ECO:0008006" key="5">
    <source>
        <dbReference type="Google" id="ProtNLM"/>
    </source>
</evidence>
<keyword evidence="4" id="KW-1185">Reference proteome</keyword>
<reference evidence="3 4" key="1">
    <citation type="submission" date="2013-08" db="EMBL/GenBank/DDBJ databases">
        <title>The genome sequence of Knoellia subterranea.</title>
        <authorList>
            <person name="Zhu W."/>
            <person name="Wang G."/>
        </authorList>
    </citation>
    <scope>NUCLEOTIDE SEQUENCE [LARGE SCALE GENOMIC DNA]</scope>
    <source>
        <strain evidence="3 4">KCTC 19937</strain>
    </source>
</reference>
<protein>
    <recommendedName>
        <fullName evidence="5">DUF2530 domain-containing protein</fullName>
    </recommendedName>
</protein>
<evidence type="ECO:0000313" key="4">
    <source>
        <dbReference type="Proteomes" id="UP000030011"/>
    </source>
</evidence>
<keyword evidence="2" id="KW-0812">Transmembrane</keyword>
<keyword evidence="2" id="KW-1133">Transmembrane helix</keyword>
<evidence type="ECO:0000256" key="1">
    <source>
        <dbReference type="SAM" id="MobiDB-lite"/>
    </source>
</evidence>
<dbReference type="InterPro" id="IPR019681">
    <property type="entry name" value="DUF2530"/>
</dbReference>
<evidence type="ECO:0000313" key="3">
    <source>
        <dbReference type="EMBL" id="KGN36647.1"/>
    </source>
</evidence>
<evidence type="ECO:0000256" key="2">
    <source>
        <dbReference type="SAM" id="Phobius"/>
    </source>
</evidence>
<accession>A0A0A0JKR7</accession>
<dbReference type="RefSeq" id="WP_084764555.1">
    <property type="nucleotide sequence ID" value="NZ_AVPK01000009.1"/>
</dbReference>
<sequence length="100" mass="10377">MSGTEGSSERWADGIPDPSDSGAPSSGDLEALEAMHVPTQRIITIGLALWAAALVVTLVVPALHSGSRDWWPWACVAGLGLGSVGLLYVRRGRGNASDAH</sequence>